<protein>
    <submittedName>
        <fullName evidence="2">Uncharacterized protein</fullName>
    </submittedName>
</protein>
<accession>A0A365MS24</accession>
<feature type="region of interest" description="Disordered" evidence="1">
    <location>
        <begin position="1"/>
        <end position="38"/>
    </location>
</feature>
<sequence length="461" mass="50972">MASFEHRQQQPVPHLGSGGGSSTQTNVRISPDAECQEGLRQKLSNLKASIPFHSSVRTTSHHAQNEDPEPSQPGSSDSGIGIVTPPSECVQYELSGKPLEGTKLRWFDLPVPDKLKGKFFDIKNLYTRDLLDYISLRKRDPGDISMKLRYLGASPQHIQLYIVIQCEKKVASKVRNFFLKKDVVQTLSPDFRVLVLDKTLLRLGTDGLVQVLTNSTPKETWCGTRIKFNKGSLSAMATFGGVIMVETSCRRLYGLTAAHSLKGLQTDLLKYQEVPERDETESLSSTETSDEDSDFVFASTATTEISLQHLDDPSIEEWAFNTTLGTVFCDTLRSPMAENYDWAVVDLITPKALPNTVLKNQPSDLSDSEEEALHGTTIHLESTSPPSSTFRPVLVLKQGTPQEGELFFEASCIMISPGSTFVKVHELHTDANSPLRPGDSGSWVVDKILTLFGTFQLHGKN</sequence>
<feature type="region of interest" description="Disordered" evidence="1">
    <location>
        <begin position="369"/>
        <end position="388"/>
    </location>
</feature>
<proteinExistence type="predicted"/>
<organism evidence="2 3">
    <name type="scientific">Gibberella intermedia</name>
    <name type="common">Bulb rot disease fungus</name>
    <name type="synonym">Fusarium proliferatum</name>
    <dbReference type="NCBI Taxonomy" id="948311"/>
    <lineage>
        <taxon>Eukaryota</taxon>
        <taxon>Fungi</taxon>
        <taxon>Dikarya</taxon>
        <taxon>Ascomycota</taxon>
        <taxon>Pezizomycotina</taxon>
        <taxon>Sordariomycetes</taxon>
        <taxon>Hypocreomycetidae</taxon>
        <taxon>Hypocreales</taxon>
        <taxon>Nectriaceae</taxon>
        <taxon>Fusarium</taxon>
        <taxon>Fusarium fujikuroi species complex</taxon>
    </lineage>
</organism>
<evidence type="ECO:0000313" key="3">
    <source>
        <dbReference type="Proteomes" id="UP000251714"/>
    </source>
</evidence>
<evidence type="ECO:0000313" key="2">
    <source>
        <dbReference type="EMBL" id="RBA11222.1"/>
    </source>
</evidence>
<feature type="region of interest" description="Disordered" evidence="1">
    <location>
        <begin position="56"/>
        <end position="82"/>
    </location>
</feature>
<name>A0A365MS24_GIBIN</name>
<dbReference type="AlphaFoldDB" id="A0A365MS24"/>
<reference evidence="2 3" key="1">
    <citation type="submission" date="2017-12" db="EMBL/GenBank/DDBJ databases">
        <title>Genome sequence of the mycotoxigenic crop pathogen Fusarium proliferatum, strain ITEM 2341 from Date Palm.</title>
        <authorList>
            <person name="Almiman B.F."/>
            <person name="Shittu T.A."/>
            <person name="Muthumeenakshi S."/>
            <person name="Baroncelli R."/>
            <person name="Sreenivasaprasada S."/>
        </authorList>
    </citation>
    <scope>NUCLEOTIDE SEQUENCE [LARGE SCALE GENOMIC DNA]</scope>
    <source>
        <strain evidence="2 3">ITEM 2341</strain>
    </source>
</reference>
<comment type="caution">
    <text evidence="2">The sequence shown here is derived from an EMBL/GenBank/DDBJ whole genome shotgun (WGS) entry which is preliminary data.</text>
</comment>
<gene>
    <name evidence="2" type="ORF">FPRO05_04395</name>
</gene>
<dbReference type="EMBL" id="PKMI01000050">
    <property type="protein sequence ID" value="RBA11222.1"/>
    <property type="molecule type" value="Genomic_DNA"/>
</dbReference>
<feature type="compositionally biased region" description="Polar residues" evidence="1">
    <location>
        <begin position="379"/>
        <end position="388"/>
    </location>
</feature>
<evidence type="ECO:0000256" key="1">
    <source>
        <dbReference type="SAM" id="MobiDB-lite"/>
    </source>
</evidence>
<dbReference type="Proteomes" id="UP000251714">
    <property type="component" value="Unassembled WGS sequence"/>
</dbReference>